<organism evidence="1 2">
    <name type="scientific">Hymenobacter jeollabukensis</name>
    <dbReference type="NCBI Taxonomy" id="2025313"/>
    <lineage>
        <taxon>Bacteria</taxon>
        <taxon>Pseudomonadati</taxon>
        <taxon>Bacteroidota</taxon>
        <taxon>Cytophagia</taxon>
        <taxon>Cytophagales</taxon>
        <taxon>Hymenobacteraceae</taxon>
        <taxon>Hymenobacter</taxon>
    </lineage>
</organism>
<name>A0A5R8WQK6_9BACT</name>
<dbReference type="Proteomes" id="UP000305517">
    <property type="component" value="Unassembled WGS sequence"/>
</dbReference>
<dbReference type="RefSeq" id="WP_138077440.1">
    <property type="nucleotide sequence ID" value="NZ_VAJM01000004.1"/>
</dbReference>
<keyword evidence="2" id="KW-1185">Reference proteome</keyword>
<dbReference type="OrthoDB" id="885522at2"/>
<protein>
    <submittedName>
        <fullName evidence="1">Uncharacterized protein</fullName>
    </submittedName>
</protein>
<comment type="caution">
    <text evidence="1">The sequence shown here is derived from an EMBL/GenBank/DDBJ whole genome shotgun (WGS) entry which is preliminary data.</text>
</comment>
<sequence>MNTDTVAANALIRAAIGNAAVESYGLSHQILILEFRDDKPADHLLSLGEIKVSSNVVVDEGLILNEEERVLLLFSKVNLRSVTEVHCDDEANLTISFDNGVQLHFSGRSHDGYEPWQLGRALDEGGYLVIAQDGGGYAIWDCTQEETH</sequence>
<dbReference type="EMBL" id="VAJM01000004">
    <property type="protein sequence ID" value="TLM93009.1"/>
    <property type="molecule type" value="Genomic_DNA"/>
</dbReference>
<gene>
    <name evidence="1" type="ORF">FDY95_10245</name>
</gene>
<accession>A0A5R8WQK6</accession>
<reference evidence="1 2" key="1">
    <citation type="submission" date="2019-05" db="EMBL/GenBank/DDBJ databases">
        <title>Hymenobacter edaphi sp. nov., isolated from abandoned arsenic-contaminated farmland soil.</title>
        <authorList>
            <person name="Nie L."/>
        </authorList>
    </citation>
    <scope>NUCLEOTIDE SEQUENCE [LARGE SCALE GENOMIC DNA]</scope>
    <source>
        <strain evidence="1 2">1-3-3-8</strain>
    </source>
</reference>
<proteinExistence type="predicted"/>
<evidence type="ECO:0000313" key="1">
    <source>
        <dbReference type="EMBL" id="TLM93009.1"/>
    </source>
</evidence>
<evidence type="ECO:0000313" key="2">
    <source>
        <dbReference type="Proteomes" id="UP000305517"/>
    </source>
</evidence>
<dbReference type="AlphaFoldDB" id="A0A5R8WQK6"/>